<keyword evidence="5" id="KW-0221">Differentiation</keyword>
<feature type="compositionally biased region" description="Pro residues" evidence="6">
    <location>
        <begin position="909"/>
        <end position="928"/>
    </location>
</feature>
<feature type="compositionally biased region" description="Low complexity" evidence="6">
    <location>
        <begin position="208"/>
        <end position="227"/>
    </location>
</feature>
<feature type="region of interest" description="Disordered" evidence="6">
    <location>
        <begin position="804"/>
        <end position="846"/>
    </location>
</feature>
<evidence type="ECO:0000259" key="7">
    <source>
        <dbReference type="PROSITE" id="PS01179"/>
    </source>
</evidence>
<feature type="compositionally biased region" description="Polar residues" evidence="6">
    <location>
        <begin position="2456"/>
        <end position="2477"/>
    </location>
</feature>
<feature type="compositionally biased region" description="Low complexity" evidence="6">
    <location>
        <begin position="1570"/>
        <end position="1586"/>
    </location>
</feature>
<feature type="compositionally biased region" description="Polar residues" evidence="6">
    <location>
        <begin position="2350"/>
        <end position="2376"/>
    </location>
</feature>
<feature type="compositionally biased region" description="Basic and acidic residues" evidence="6">
    <location>
        <begin position="2127"/>
        <end position="2137"/>
    </location>
</feature>
<feature type="region of interest" description="Disordered" evidence="6">
    <location>
        <begin position="1789"/>
        <end position="1909"/>
    </location>
</feature>
<feature type="region of interest" description="Disordered" evidence="6">
    <location>
        <begin position="873"/>
        <end position="1060"/>
    </location>
</feature>
<protein>
    <submittedName>
        <fullName evidence="9">Protein disabled isoform X1</fullName>
    </submittedName>
</protein>
<feature type="compositionally biased region" description="Polar residues" evidence="6">
    <location>
        <begin position="2301"/>
        <end position="2324"/>
    </location>
</feature>
<feature type="region of interest" description="Disordered" evidence="6">
    <location>
        <begin position="302"/>
        <end position="386"/>
    </location>
</feature>
<keyword evidence="2" id="KW-0217">Developmental protein</keyword>
<evidence type="ECO:0000256" key="3">
    <source>
        <dbReference type="ARBA" id="ARBA00022490"/>
    </source>
</evidence>
<dbReference type="Pfam" id="PF00640">
    <property type="entry name" value="PID"/>
    <property type="match status" value="1"/>
</dbReference>
<dbReference type="PANTHER" id="PTHR47695">
    <property type="entry name" value="PID DOMAIN-CONTAINING PROTEIN"/>
    <property type="match status" value="1"/>
</dbReference>
<dbReference type="RefSeq" id="XP_058980453.1">
    <property type="nucleotide sequence ID" value="XM_059124470.1"/>
</dbReference>
<feature type="compositionally biased region" description="Low complexity" evidence="6">
    <location>
        <begin position="810"/>
        <end position="838"/>
    </location>
</feature>
<feature type="compositionally biased region" description="Basic and acidic residues" evidence="6">
    <location>
        <begin position="2048"/>
        <end position="2064"/>
    </location>
</feature>
<feature type="compositionally biased region" description="Polar residues" evidence="6">
    <location>
        <begin position="1331"/>
        <end position="1360"/>
    </location>
</feature>
<feature type="domain" description="PID" evidence="7">
    <location>
        <begin position="58"/>
        <end position="189"/>
    </location>
</feature>
<dbReference type="PROSITE" id="PS01179">
    <property type="entry name" value="PID"/>
    <property type="match status" value="1"/>
</dbReference>
<feature type="compositionally biased region" description="Polar residues" evidence="6">
    <location>
        <begin position="953"/>
        <end position="969"/>
    </location>
</feature>
<evidence type="ECO:0000256" key="6">
    <source>
        <dbReference type="SAM" id="MobiDB-lite"/>
    </source>
</evidence>
<feature type="compositionally biased region" description="Polar residues" evidence="6">
    <location>
        <begin position="1536"/>
        <end position="1556"/>
    </location>
</feature>
<feature type="compositionally biased region" description="Low complexity" evidence="6">
    <location>
        <begin position="2406"/>
        <end position="2420"/>
    </location>
</feature>
<dbReference type="InterPro" id="IPR048561">
    <property type="entry name" value="Dab_PTB"/>
</dbReference>
<feature type="compositionally biased region" description="Polar residues" evidence="6">
    <location>
        <begin position="1014"/>
        <end position="1028"/>
    </location>
</feature>
<feature type="region of interest" description="Disordered" evidence="6">
    <location>
        <begin position="1404"/>
        <end position="1448"/>
    </location>
</feature>
<name>A0ABM3V3Z8_MUSDO</name>
<feature type="compositionally biased region" description="Polar residues" evidence="6">
    <location>
        <begin position="1612"/>
        <end position="1626"/>
    </location>
</feature>
<feature type="compositionally biased region" description="Polar residues" evidence="6">
    <location>
        <begin position="2388"/>
        <end position="2399"/>
    </location>
</feature>
<accession>A0ABM3V3Z8</accession>
<feature type="compositionally biased region" description="Low complexity" evidence="6">
    <location>
        <begin position="941"/>
        <end position="952"/>
    </location>
</feature>
<dbReference type="SUPFAM" id="SSF50729">
    <property type="entry name" value="PH domain-like"/>
    <property type="match status" value="1"/>
</dbReference>
<feature type="compositionally biased region" description="Low complexity" evidence="6">
    <location>
        <begin position="1689"/>
        <end position="1703"/>
    </location>
</feature>
<feature type="compositionally biased region" description="Polar residues" evidence="6">
    <location>
        <begin position="248"/>
        <end position="261"/>
    </location>
</feature>
<dbReference type="GeneID" id="101896339"/>
<feature type="compositionally biased region" description="Low complexity" evidence="6">
    <location>
        <begin position="2088"/>
        <end position="2100"/>
    </location>
</feature>
<dbReference type="InterPro" id="IPR006020">
    <property type="entry name" value="PTB/PI_dom"/>
</dbReference>
<organism evidence="8 9">
    <name type="scientific">Musca domestica</name>
    <name type="common">House fly</name>
    <dbReference type="NCBI Taxonomy" id="7370"/>
    <lineage>
        <taxon>Eukaryota</taxon>
        <taxon>Metazoa</taxon>
        <taxon>Ecdysozoa</taxon>
        <taxon>Arthropoda</taxon>
        <taxon>Hexapoda</taxon>
        <taxon>Insecta</taxon>
        <taxon>Pterygota</taxon>
        <taxon>Neoptera</taxon>
        <taxon>Endopterygota</taxon>
        <taxon>Diptera</taxon>
        <taxon>Brachycera</taxon>
        <taxon>Muscomorpha</taxon>
        <taxon>Muscoidea</taxon>
        <taxon>Muscidae</taxon>
        <taxon>Musca</taxon>
    </lineage>
</organism>
<feature type="region of interest" description="Disordered" evidence="6">
    <location>
        <begin position="2237"/>
        <end position="2423"/>
    </location>
</feature>
<proteinExistence type="predicted"/>
<feature type="region of interest" description="Disordered" evidence="6">
    <location>
        <begin position="1607"/>
        <end position="1760"/>
    </location>
</feature>
<feature type="region of interest" description="Disordered" evidence="6">
    <location>
        <begin position="1957"/>
        <end position="2013"/>
    </location>
</feature>
<feature type="region of interest" description="Disordered" evidence="6">
    <location>
        <begin position="23"/>
        <end position="44"/>
    </location>
</feature>
<gene>
    <name evidence="9" type="primary">LOC101896339</name>
</gene>
<feature type="compositionally biased region" description="Basic and acidic residues" evidence="6">
    <location>
        <begin position="1841"/>
        <end position="1853"/>
    </location>
</feature>
<feature type="region of interest" description="Disordered" evidence="6">
    <location>
        <begin position="2495"/>
        <end position="2558"/>
    </location>
</feature>
<feature type="region of interest" description="Disordered" evidence="6">
    <location>
        <begin position="248"/>
        <end position="273"/>
    </location>
</feature>
<dbReference type="Gene3D" id="2.30.29.30">
    <property type="entry name" value="Pleckstrin-homology domain (PH domain)/Phosphotyrosine-binding domain (PTB)"/>
    <property type="match status" value="1"/>
</dbReference>
<keyword evidence="8" id="KW-1185">Reference proteome</keyword>
<feature type="compositionally biased region" description="Basic and acidic residues" evidence="6">
    <location>
        <begin position="1439"/>
        <end position="1448"/>
    </location>
</feature>
<feature type="compositionally biased region" description="Polar residues" evidence="6">
    <location>
        <begin position="2065"/>
        <end position="2076"/>
    </location>
</feature>
<feature type="compositionally biased region" description="Low complexity" evidence="6">
    <location>
        <begin position="1072"/>
        <end position="1087"/>
    </location>
</feature>
<feature type="region of interest" description="Disordered" evidence="6">
    <location>
        <begin position="1331"/>
        <end position="1371"/>
    </location>
</feature>
<feature type="compositionally biased region" description="Low complexity" evidence="6">
    <location>
        <begin position="2531"/>
        <end position="2540"/>
    </location>
</feature>
<feature type="compositionally biased region" description="Basic and acidic residues" evidence="6">
    <location>
        <begin position="1964"/>
        <end position="1977"/>
    </location>
</feature>
<evidence type="ECO:0000256" key="5">
    <source>
        <dbReference type="ARBA" id="ARBA00022782"/>
    </source>
</evidence>
<dbReference type="CDD" id="cd01215">
    <property type="entry name" value="PTB_Dab"/>
    <property type="match status" value="1"/>
</dbReference>
<feature type="compositionally biased region" description="Polar residues" evidence="6">
    <location>
        <begin position="341"/>
        <end position="378"/>
    </location>
</feature>
<evidence type="ECO:0000256" key="2">
    <source>
        <dbReference type="ARBA" id="ARBA00022473"/>
    </source>
</evidence>
<dbReference type="Proteomes" id="UP001652621">
    <property type="component" value="Unplaced"/>
</dbReference>
<feature type="compositionally biased region" description="Acidic residues" evidence="6">
    <location>
        <begin position="2190"/>
        <end position="2221"/>
    </location>
</feature>
<sequence>MVKSLVSKLSAASSTLSIASSFSSSHSKHDASTHNGTSTAISGDNYMKYRNDPGRFFGDGVQFKAKLIGILEVGEARGDRMCQEALQDLKMAIRAAGEHKQRITIHVTIDGLRLRDEKTGDSLYHHPVHKISFIAQDMTDSRAFGYIFGSPDSGHRFFGIKTDKAASQVVLAMRDLFQVVFELKKKEIELARQQIQSKSMHHHDQHQLSSLSSLKSAGTTGGQNDLSGGLGVGGSSNSAATLSMLNNMASSSTNTPSNNRLGVNIDSKGASKEISPESVADLVDLEQELSSLQRGINQMERITPNDGTVSKNSIGNDDPFGDSFSNFPALPPPEPGRSRSKTSAKSIDLSNTANVATSSLLSPSATQTRQSPVSSTGTCAIAPSLQPMDDDDSWLRELDAHNDVFDTSKTMMPGLMGMPPLASALASSVPLTSRAPLAPRESTATPPSHIYETVSCSTSSAMPTMNEITNITNTTTATNAETNSIANSSSLTDIFQTTAASADTSKVEIKSDAFTDLDPLGTGRIRPYVDKKYFFQELKNPPKKVLKDLTANSSVTSSSTSPSSLLTAVTSTSTAAAAGALNASAATAAAAVATTASLTSSTCPTASSASDLYSMAETQKIYNNNSNNTNNHLLQSSSVTVSNEILNLQDFDMISRHNPQPHSSMILTSSNINSLLTTAAAAAAATATSATTLASASSVTAATSLMSSEPIAAAAASTSSGAATSADYVMLPRDTDPFSPTRKKSDPFEEVGDIFSKLEPFEFEFNSGGGVEREEDKAKRNALNSISPARDSDIQGSHDLLSGHLQVSLPPEGGSASASGGEAAQPPSTVRSRPVPSSAIMGSSMPPLAGSVPGSLLKQQTVDVISSISNKKMPHLFGQSSRFPKRDSNSINMRRLQESDSLSETETAPEPPPRPDSAPYSEPPPLPPKKQFNEIIIRPRSGASAALGGSSSRYESVTSAMKSRTSPVSGSVDVPPIPLPSRRVGRSDGSYPGPGRPRKPGHTEDDYLAPLPATASSSLNAAGISNSPDVPPLLPPPTQISSRSRTHRQQSFNQSHTRQSHDIYENKQEILQQQQLQKQQQQQQQQQSKNSAEPALVPDITLSQLLTLGIDELSAKLNVPTSKLSTMTLVELTSYLAEFLEQSKPEPVPEVQERQSIFKVNFDQEGTFVAKFDDTFGEDFQNGPSSATSTSFEANFAQFDQVQVEPPVAGAQSGSSVPPADRYAVFREIIDQELQQKQEEADLIGDVVENTEMGVQEQETQFETNFSLTTTDLDMPSGSQDLLSGDMPEVTSSHQPTKIDTKISEVLAQATDRYAALRDLILVENLFDNTQPQAPTTQAPSLSLETASDTGRSESKSPFQGFSGFNDDEDDQDLKQLMDHSVNLDPTTQQQRLGLVDSRGFLVEPSSSALTVEDEEEEEDRRTNKDEKDDQGGVSSADSNEKEVDKDNLPIANYEQLASSNQQLEQIEEKVEKFEETPKISITQSLTTTENNFLSTGSVVSSSAMSGSKDDLEIDDLMQRAISNLSLDSRERSSPAVGSNLLQAQQQPQMGNNGSTTRKETSPIPINQMNQSKSPSNKSPSQLSPLTKPMNVLSQIIDVATRQMESEAAVSKASNESWATFDTPQHQPVVPPSDKRARPSAKALSKSNNFLNLPPPPGSTSNCSQNDSALESPCSSDPRDDGWHKHAMGGSSLSLGHHSNVGGSSTGQRRYHKKERQNTSSSSRDLSWDEDQGGGGMMGSGHIMDGYGQTKRMAGPPQSNLTAERLGYYRRHARRMNSCDEDYDYEQEFSASNRSRDPCKHKRNISRSRDNFDMDSPGWYHHHPGGPTHPPHHTWSSQDIEQVRGRSFDRSAYERTTYGPPIYDKRGVGPPLSSTSSYDRRSAGVSGGPGIGYDKRSGKYYRGEPSTRTSNAERIYSLDDFDEMLAATGKIPPHLAAMYEEMKAACCSPQMMVGGHRQRSSDYMYERDRKSFDRESLESYDGSNVPQRRRRRSYDSGGMPSDPYGSCDSRDDYHRERHYMTAEKSRSLRKSLKSLRVTGDIDYEQDSEKEYHYRDQRTRCDTRSLQRPSQLSTQGGSVLPGGTTGPLGSQSRIRKSSGSSPWDGEEPPMPGQKVSASSWKRPSSAADSERRLAESRRAAVKGQTPSGSEDDKDRRYRKKRGSRAKDLTTLSGGRYRDGPAMRSSNYDYIGDLDDDAEDYVDEEEEEEEEDRAIGDDEISPADEDKFARLEMRRHEMHNRMMDTHVRRRKDLPPPTTQMSSMAYRKNAPGPYVHRKPLPPTDGKHAAHPQDYGYDDDGEYEQTPTPRSNTSSALPTATPNTSTKFSFDVGFESDFNQTSPPPAPAGTASSCNSTPAANVSAANTPASKSSFRFSNDFSAGLEREKHYQQHSAAGSLQQYDLENRGISPQAPTAPTTQASTPKLRFDDNVKVSQFDDAFEDDFSKTSFDAFENDDQWQESLTRSAKQQIRNNKLQQRQQDLIKKSESINIFAKKVEDPFEDDDFFNSPPIPPTAGGNNEDKQDKHKGNGSGFQTQSQQQQQQPSNWDDNNTNFAKFDENM</sequence>
<feature type="region of interest" description="Disordered" evidence="6">
    <location>
        <begin position="2048"/>
        <end position="2224"/>
    </location>
</feature>
<dbReference type="SMART" id="SM00462">
    <property type="entry name" value="PTB"/>
    <property type="match status" value="1"/>
</dbReference>
<feature type="compositionally biased region" description="Polar residues" evidence="6">
    <location>
        <begin position="2541"/>
        <end position="2551"/>
    </location>
</feature>
<feature type="compositionally biased region" description="Polar residues" evidence="6">
    <location>
        <begin position="1039"/>
        <end position="1057"/>
    </location>
</feature>
<evidence type="ECO:0000313" key="9">
    <source>
        <dbReference type="RefSeq" id="XP_058980453.1"/>
    </source>
</evidence>
<evidence type="ECO:0000256" key="1">
    <source>
        <dbReference type="ARBA" id="ARBA00004496"/>
    </source>
</evidence>
<feature type="compositionally biased region" description="Pro residues" evidence="6">
    <location>
        <begin position="1029"/>
        <end position="1038"/>
    </location>
</feature>
<feature type="region of interest" description="Disordered" evidence="6">
    <location>
        <begin position="1072"/>
        <end position="1095"/>
    </location>
</feature>
<feature type="region of interest" description="Disordered" evidence="6">
    <location>
        <begin position="2449"/>
        <end position="2478"/>
    </location>
</feature>
<feature type="compositionally biased region" description="Basic and acidic residues" evidence="6">
    <location>
        <begin position="1420"/>
        <end position="1431"/>
    </location>
</feature>
<keyword evidence="4" id="KW-0597">Phosphoprotein</keyword>
<feature type="compositionally biased region" description="Polar residues" evidence="6">
    <location>
        <begin position="1659"/>
        <end position="1675"/>
    </location>
</feature>
<comment type="subcellular location">
    <subcellularLocation>
        <location evidence="1">Cytoplasm</location>
    </subcellularLocation>
</comment>
<feature type="region of interest" description="Disordered" evidence="6">
    <location>
        <begin position="1528"/>
        <end position="1587"/>
    </location>
</feature>
<dbReference type="PANTHER" id="PTHR47695:SF3">
    <property type="entry name" value="PID DOMAIN-CONTAINING PROTEIN"/>
    <property type="match status" value="1"/>
</dbReference>
<feature type="region of interest" description="Disordered" evidence="6">
    <location>
        <begin position="194"/>
        <end position="232"/>
    </location>
</feature>
<evidence type="ECO:0000313" key="8">
    <source>
        <dbReference type="Proteomes" id="UP001652621"/>
    </source>
</evidence>
<keyword evidence="3" id="KW-0963">Cytoplasm</keyword>
<reference evidence="9" key="1">
    <citation type="submission" date="2025-08" db="UniProtKB">
        <authorList>
            <consortium name="RefSeq"/>
        </authorList>
    </citation>
    <scope>IDENTIFICATION</scope>
    <source>
        <strain evidence="9">Aabys</strain>
        <tissue evidence="9">Whole body</tissue>
    </source>
</reference>
<evidence type="ECO:0000256" key="4">
    <source>
        <dbReference type="ARBA" id="ARBA00022553"/>
    </source>
</evidence>
<dbReference type="InterPro" id="IPR011993">
    <property type="entry name" value="PH-like_dom_sf"/>
</dbReference>
<feature type="compositionally biased region" description="Polar residues" evidence="6">
    <location>
        <begin position="305"/>
        <end position="315"/>
    </location>
</feature>